<evidence type="ECO:0000256" key="1">
    <source>
        <dbReference type="ARBA" id="ARBA00009175"/>
    </source>
</evidence>
<evidence type="ECO:0000256" key="3">
    <source>
        <dbReference type="ARBA" id="ARBA00022723"/>
    </source>
</evidence>
<dbReference type="GO" id="GO:0046872">
    <property type="term" value="F:metal ion binding"/>
    <property type="evidence" value="ECO:0007669"/>
    <property type="project" value="UniProtKB-KW"/>
</dbReference>
<dbReference type="FunFam" id="3.40.190.10:FF:000035">
    <property type="entry name" value="Molybdate ABC transporter substrate-binding protein"/>
    <property type="match status" value="1"/>
</dbReference>
<dbReference type="GO" id="GO:0030973">
    <property type="term" value="F:molybdate ion binding"/>
    <property type="evidence" value="ECO:0007669"/>
    <property type="project" value="TreeGrafter"/>
</dbReference>
<sequence>MLPHPRFILLWVILLGGLIPLITMGNGNHNNAHSSTELTVLAAASMTEAVSKLASIYEKKHPDIRILPTYASSGALQKQIEAGAPGDLFLSAGEKEMSQLVQAHLIHQQLHKPLLSNQLVLIVPATNTKVDQFADLKHPTVKQIIIGQPTTVPAGRYAKQTLDTLHLTTSIHGKLIYAGDVRQVFASVQTGNADAGLVYRSDTRKKKNIRIVDTAPAESHEPIRYPIGVLSHTKHPKEAQAFYNWLQGETALGVFHQAGFQIRGASISP</sequence>
<evidence type="ECO:0000256" key="4">
    <source>
        <dbReference type="ARBA" id="ARBA00022729"/>
    </source>
</evidence>
<proteinExistence type="inferred from homology"/>
<dbReference type="SUPFAM" id="SSF53850">
    <property type="entry name" value="Periplasmic binding protein-like II"/>
    <property type="match status" value="1"/>
</dbReference>
<dbReference type="NCBIfam" id="TIGR01256">
    <property type="entry name" value="modA"/>
    <property type="match status" value="1"/>
</dbReference>
<evidence type="ECO:0000313" key="7">
    <source>
        <dbReference type="Proteomes" id="UP000198660"/>
    </source>
</evidence>
<dbReference type="Pfam" id="PF13531">
    <property type="entry name" value="SBP_bac_11"/>
    <property type="match status" value="1"/>
</dbReference>
<dbReference type="EMBL" id="FPAA01000005">
    <property type="protein sequence ID" value="SFS63790.1"/>
    <property type="molecule type" value="Genomic_DNA"/>
</dbReference>
<feature type="binding site" evidence="5">
    <location>
        <position position="181"/>
    </location>
    <ligand>
        <name>molybdate</name>
        <dbReference type="ChEBI" id="CHEBI:36264"/>
    </ligand>
</feature>
<dbReference type="GO" id="GO:1901359">
    <property type="term" value="F:tungstate binding"/>
    <property type="evidence" value="ECO:0007669"/>
    <property type="project" value="UniProtKB-ARBA"/>
</dbReference>
<dbReference type="InterPro" id="IPR050682">
    <property type="entry name" value="ModA/WtpA"/>
</dbReference>
<evidence type="ECO:0000313" key="6">
    <source>
        <dbReference type="EMBL" id="SFS63790.1"/>
    </source>
</evidence>
<keyword evidence="7" id="KW-1185">Reference proteome</keyword>
<gene>
    <name evidence="6" type="ORF">SAMN05444972_10574</name>
</gene>
<name>A0A1I6RGS4_9BACL</name>
<feature type="binding site" evidence="5">
    <location>
        <position position="154"/>
    </location>
    <ligand>
        <name>molybdate</name>
        <dbReference type="ChEBI" id="CHEBI:36264"/>
    </ligand>
</feature>
<dbReference type="PIRSF" id="PIRSF004846">
    <property type="entry name" value="ModA"/>
    <property type="match status" value="1"/>
</dbReference>
<comment type="similarity">
    <text evidence="1">Belongs to the bacterial solute-binding protein ModA family.</text>
</comment>
<keyword evidence="2 5" id="KW-0500">Molybdenum</keyword>
<feature type="binding site" evidence="5">
    <location>
        <position position="45"/>
    </location>
    <ligand>
        <name>molybdate</name>
        <dbReference type="ChEBI" id="CHEBI:36264"/>
    </ligand>
</feature>
<evidence type="ECO:0000256" key="2">
    <source>
        <dbReference type="ARBA" id="ARBA00022505"/>
    </source>
</evidence>
<protein>
    <submittedName>
        <fullName evidence="6">Molybdate transport system substrate-binding protein</fullName>
    </submittedName>
</protein>
<dbReference type="AlphaFoldDB" id="A0A1I6RGS4"/>
<keyword evidence="4" id="KW-0732">Signal</keyword>
<dbReference type="PANTHER" id="PTHR30632">
    <property type="entry name" value="MOLYBDATE-BINDING PERIPLASMIC PROTEIN"/>
    <property type="match status" value="1"/>
</dbReference>
<dbReference type="PANTHER" id="PTHR30632:SF0">
    <property type="entry name" value="SULFATE-BINDING PROTEIN"/>
    <property type="match status" value="1"/>
</dbReference>
<dbReference type="Gene3D" id="3.40.190.10">
    <property type="entry name" value="Periplasmic binding protein-like II"/>
    <property type="match status" value="2"/>
</dbReference>
<dbReference type="RefSeq" id="WP_176391964.1">
    <property type="nucleotide sequence ID" value="NZ_FPAA01000005.1"/>
</dbReference>
<dbReference type="Proteomes" id="UP000198660">
    <property type="component" value="Unassembled WGS sequence"/>
</dbReference>
<evidence type="ECO:0000256" key="5">
    <source>
        <dbReference type="PIRSR" id="PIRSR004846-1"/>
    </source>
</evidence>
<dbReference type="GO" id="GO:0015689">
    <property type="term" value="P:molybdate ion transport"/>
    <property type="evidence" value="ECO:0007669"/>
    <property type="project" value="InterPro"/>
</dbReference>
<reference evidence="7" key="1">
    <citation type="submission" date="2016-10" db="EMBL/GenBank/DDBJ databases">
        <authorList>
            <person name="Varghese N."/>
            <person name="Submissions S."/>
        </authorList>
    </citation>
    <scope>NUCLEOTIDE SEQUENCE [LARGE SCALE GENOMIC DNA]</scope>
    <source>
        <strain evidence="7">DSM 45789</strain>
    </source>
</reference>
<feature type="binding site" evidence="5">
    <location>
        <position position="199"/>
    </location>
    <ligand>
        <name>molybdate</name>
        <dbReference type="ChEBI" id="CHEBI:36264"/>
    </ligand>
</feature>
<dbReference type="InterPro" id="IPR005950">
    <property type="entry name" value="ModA"/>
</dbReference>
<accession>A0A1I6RGS4</accession>
<keyword evidence="3 5" id="KW-0479">Metal-binding</keyword>
<organism evidence="6 7">
    <name type="scientific">Marininema halotolerans</name>
    <dbReference type="NCBI Taxonomy" id="1155944"/>
    <lineage>
        <taxon>Bacteria</taxon>
        <taxon>Bacillati</taxon>
        <taxon>Bacillota</taxon>
        <taxon>Bacilli</taxon>
        <taxon>Bacillales</taxon>
        <taxon>Thermoactinomycetaceae</taxon>
        <taxon>Marininema</taxon>
    </lineage>
</organism>
<feature type="binding site" evidence="5">
    <location>
        <position position="73"/>
    </location>
    <ligand>
        <name>molybdate</name>
        <dbReference type="ChEBI" id="CHEBI:36264"/>
    </ligand>
</feature>